<dbReference type="EMBL" id="JBIAHM010000005">
    <property type="protein sequence ID" value="MFE9600175.1"/>
    <property type="molecule type" value="Genomic_DNA"/>
</dbReference>
<sequence length="123" mass="13148">MDETLPAEHTRSVLLRGLWRDAIDGWGAPGGLDRLPAARRLLAAGADRDDLVRLVRAGAYEAVFATLDTLDQGGPVHDPDAVRGWVVMETDAEGSPTGQVLPGLHEDLLTSDPGGRDGADLWR</sequence>
<feature type="compositionally biased region" description="Basic and acidic residues" evidence="1">
    <location>
        <begin position="104"/>
        <end position="123"/>
    </location>
</feature>
<evidence type="ECO:0000256" key="1">
    <source>
        <dbReference type="SAM" id="MobiDB-lite"/>
    </source>
</evidence>
<proteinExistence type="predicted"/>
<accession>A0ABW6M208</accession>
<reference evidence="2 3" key="1">
    <citation type="submission" date="2024-10" db="EMBL/GenBank/DDBJ databases">
        <title>The Natural Products Discovery Center: Release of the First 8490 Sequenced Strains for Exploring Actinobacteria Biosynthetic Diversity.</title>
        <authorList>
            <person name="Kalkreuter E."/>
            <person name="Kautsar S.A."/>
            <person name="Yang D."/>
            <person name="Bader C.D."/>
            <person name="Teijaro C.N."/>
            <person name="Fluegel L."/>
            <person name="Davis C.M."/>
            <person name="Simpson J.R."/>
            <person name="Lauterbach L."/>
            <person name="Steele A.D."/>
            <person name="Gui C."/>
            <person name="Meng S."/>
            <person name="Li G."/>
            <person name="Viehrig K."/>
            <person name="Ye F."/>
            <person name="Su P."/>
            <person name="Kiefer A.F."/>
            <person name="Nichols A."/>
            <person name="Cepeda A.J."/>
            <person name="Yan W."/>
            <person name="Fan B."/>
            <person name="Jiang Y."/>
            <person name="Adhikari A."/>
            <person name="Zheng C.-J."/>
            <person name="Schuster L."/>
            <person name="Cowan T.M."/>
            <person name="Smanski M.J."/>
            <person name="Chevrette M.G."/>
            <person name="De Carvalho L.P.S."/>
            <person name="Shen B."/>
        </authorList>
    </citation>
    <scope>NUCLEOTIDE SEQUENCE [LARGE SCALE GENOMIC DNA]</scope>
    <source>
        <strain evidence="2 3">NPDC006488</strain>
    </source>
</reference>
<feature type="region of interest" description="Disordered" evidence="1">
    <location>
        <begin position="93"/>
        <end position="123"/>
    </location>
</feature>
<evidence type="ECO:0000313" key="3">
    <source>
        <dbReference type="Proteomes" id="UP001601303"/>
    </source>
</evidence>
<comment type="caution">
    <text evidence="2">The sequence shown here is derived from an EMBL/GenBank/DDBJ whole genome shotgun (WGS) entry which is preliminary data.</text>
</comment>
<evidence type="ECO:0000313" key="2">
    <source>
        <dbReference type="EMBL" id="MFE9600175.1"/>
    </source>
</evidence>
<name>A0ABW6M208_9ACTN</name>
<protein>
    <submittedName>
        <fullName evidence="2">Uncharacterized protein</fullName>
    </submittedName>
</protein>
<organism evidence="2 3">
    <name type="scientific">Streptomyces hokutonensis</name>
    <dbReference type="NCBI Taxonomy" id="1306990"/>
    <lineage>
        <taxon>Bacteria</taxon>
        <taxon>Bacillati</taxon>
        <taxon>Actinomycetota</taxon>
        <taxon>Actinomycetes</taxon>
        <taxon>Kitasatosporales</taxon>
        <taxon>Streptomycetaceae</taxon>
        <taxon>Streptomyces</taxon>
    </lineage>
</organism>
<keyword evidence="3" id="KW-1185">Reference proteome</keyword>
<dbReference type="RefSeq" id="WP_388106539.1">
    <property type="nucleotide sequence ID" value="NZ_JBIAHM010000005.1"/>
</dbReference>
<gene>
    <name evidence="2" type="ORF">ACFYNQ_16585</name>
</gene>
<dbReference type="Proteomes" id="UP001601303">
    <property type="component" value="Unassembled WGS sequence"/>
</dbReference>